<proteinExistence type="predicted"/>
<protein>
    <submittedName>
        <fullName evidence="3">Uncharacterized protein</fullName>
    </submittedName>
</protein>
<keyword evidence="2" id="KW-1133">Transmembrane helix</keyword>
<evidence type="ECO:0000256" key="1">
    <source>
        <dbReference type="SAM" id="MobiDB-lite"/>
    </source>
</evidence>
<keyword evidence="4" id="KW-1185">Reference proteome</keyword>
<organism evidence="3 4">
    <name type="scientific">Allosphingosinicella humi</name>
    <dbReference type="NCBI Taxonomy" id="2068657"/>
    <lineage>
        <taxon>Bacteria</taxon>
        <taxon>Pseudomonadati</taxon>
        <taxon>Pseudomonadota</taxon>
        <taxon>Alphaproteobacteria</taxon>
        <taxon>Sphingomonadales</taxon>
        <taxon>Sphingomonadaceae</taxon>
        <taxon>Allosphingosinicella</taxon>
    </lineage>
</organism>
<feature type="region of interest" description="Disordered" evidence="1">
    <location>
        <begin position="29"/>
        <end position="61"/>
    </location>
</feature>
<keyword evidence="2" id="KW-0812">Transmembrane</keyword>
<gene>
    <name evidence="3" type="ORF">DF286_09410</name>
</gene>
<evidence type="ECO:0000313" key="3">
    <source>
        <dbReference type="EMBL" id="PWG03063.1"/>
    </source>
</evidence>
<name>A0A2U2J3Z3_9SPHN</name>
<comment type="caution">
    <text evidence="3">The sequence shown here is derived from an EMBL/GenBank/DDBJ whole genome shotgun (WGS) entry which is preliminary data.</text>
</comment>
<reference evidence="3 4" key="1">
    <citation type="submission" date="2018-05" db="EMBL/GenBank/DDBJ databases">
        <title>Genome of Sphingosinicella humi QZX222.</title>
        <authorList>
            <person name="Qiao Z."/>
            <person name="Wang G."/>
        </authorList>
    </citation>
    <scope>NUCLEOTIDE SEQUENCE [LARGE SCALE GENOMIC DNA]</scope>
    <source>
        <strain evidence="3 4">QZX222</strain>
    </source>
</reference>
<evidence type="ECO:0000256" key="2">
    <source>
        <dbReference type="SAM" id="Phobius"/>
    </source>
</evidence>
<dbReference type="EMBL" id="QFFF01000001">
    <property type="protein sequence ID" value="PWG03063.1"/>
    <property type="molecule type" value="Genomic_DNA"/>
</dbReference>
<sequence>MIPLVWIYVLAFLAGLGILFAWLINTQPAAPGKDRPQPPKSDEAGTPRADPEPYHKLGPWY</sequence>
<dbReference type="Proteomes" id="UP000245916">
    <property type="component" value="Unassembled WGS sequence"/>
</dbReference>
<feature type="transmembrane region" description="Helical" evidence="2">
    <location>
        <begin position="6"/>
        <end position="25"/>
    </location>
</feature>
<keyword evidence="2" id="KW-0472">Membrane</keyword>
<accession>A0A2U2J3Z3</accession>
<dbReference type="RefSeq" id="WP_109271201.1">
    <property type="nucleotide sequence ID" value="NZ_QFFF01000001.1"/>
</dbReference>
<evidence type="ECO:0000313" key="4">
    <source>
        <dbReference type="Proteomes" id="UP000245916"/>
    </source>
</evidence>
<feature type="compositionally biased region" description="Basic and acidic residues" evidence="1">
    <location>
        <begin position="32"/>
        <end position="55"/>
    </location>
</feature>
<dbReference type="AlphaFoldDB" id="A0A2U2J3Z3"/>